<accession>A0AAD2D3G4</accession>
<organism evidence="2 3">
    <name type="scientific">Euplotes crassus</name>
    <dbReference type="NCBI Taxonomy" id="5936"/>
    <lineage>
        <taxon>Eukaryota</taxon>
        <taxon>Sar</taxon>
        <taxon>Alveolata</taxon>
        <taxon>Ciliophora</taxon>
        <taxon>Intramacronucleata</taxon>
        <taxon>Spirotrichea</taxon>
        <taxon>Hypotrichia</taxon>
        <taxon>Euplotida</taxon>
        <taxon>Euplotidae</taxon>
        <taxon>Moneuplotes</taxon>
    </lineage>
</organism>
<dbReference type="PANTHER" id="PTHR12875:SF0">
    <property type="entry name" value="GOLGI TO ER TRAFFIC PROTEIN 4 HOMOLOG"/>
    <property type="match status" value="1"/>
</dbReference>
<dbReference type="GO" id="GO:0045048">
    <property type="term" value="P:protein insertion into ER membrane"/>
    <property type="evidence" value="ECO:0007669"/>
    <property type="project" value="InterPro"/>
</dbReference>
<sequence length="259" mass="30447">MEAALEAGKYYEYSQQAKSKFFKFKLRSKEKEMKDLVNTVMEKLVASGEKSLIRDWGEYYFENWIKDTKEFDEFFFKISKLAFIHGDKENKYSFLKRMINASKNKTGQLSELMAETCMSEKQYLKAYVYSLKANKPYMTIELLNNHIIKEGYTNEVDLFKIRAVLEYISFGLIGSAQICIDKLWEGEEYNSYKNIGDAVLLCIEKERFDIFKQIPIFYKAILATDMHIGDYLNKISTVHFGRPLKEPNAIQQMFQSMFS</sequence>
<gene>
    <name evidence="2" type="ORF">ECRASSUSDP1_LOCUS19523</name>
</gene>
<proteinExistence type="inferred from homology"/>
<comment type="caution">
    <text evidence="2">The sequence shown here is derived from an EMBL/GenBank/DDBJ whole genome shotgun (WGS) entry which is preliminary data.</text>
</comment>
<dbReference type="InterPro" id="IPR011990">
    <property type="entry name" value="TPR-like_helical_dom_sf"/>
</dbReference>
<dbReference type="AlphaFoldDB" id="A0AAD2D3G4"/>
<keyword evidence="3" id="KW-1185">Reference proteome</keyword>
<name>A0AAD2D3G4_EUPCR</name>
<comment type="similarity">
    <text evidence="1">Belongs to the GET4 family.</text>
</comment>
<dbReference type="PANTHER" id="PTHR12875">
    <property type="entry name" value="GOLGI TO ER TRAFFIC PROTEIN 4 HOMOLOG"/>
    <property type="match status" value="1"/>
</dbReference>
<dbReference type="GO" id="GO:0005829">
    <property type="term" value="C:cytosol"/>
    <property type="evidence" value="ECO:0007669"/>
    <property type="project" value="TreeGrafter"/>
</dbReference>
<dbReference type="EMBL" id="CAMPGE010019820">
    <property type="protein sequence ID" value="CAI2378128.1"/>
    <property type="molecule type" value="Genomic_DNA"/>
</dbReference>
<protein>
    <submittedName>
        <fullName evidence="2">Uncharacterized protein</fullName>
    </submittedName>
</protein>
<dbReference type="Pfam" id="PF04190">
    <property type="entry name" value="GET4"/>
    <property type="match status" value="1"/>
</dbReference>
<evidence type="ECO:0000313" key="2">
    <source>
        <dbReference type="EMBL" id="CAI2378128.1"/>
    </source>
</evidence>
<reference evidence="2" key="1">
    <citation type="submission" date="2023-07" db="EMBL/GenBank/DDBJ databases">
        <authorList>
            <consortium name="AG Swart"/>
            <person name="Singh M."/>
            <person name="Singh A."/>
            <person name="Seah K."/>
            <person name="Emmerich C."/>
        </authorList>
    </citation>
    <scope>NUCLEOTIDE SEQUENCE</scope>
    <source>
        <strain evidence="2">DP1</strain>
    </source>
</reference>
<evidence type="ECO:0000256" key="1">
    <source>
        <dbReference type="ARBA" id="ARBA00005351"/>
    </source>
</evidence>
<dbReference type="Proteomes" id="UP001295684">
    <property type="component" value="Unassembled WGS sequence"/>
</dbReference>
<dbReference type="InterPro" id="IPR007317">
    <property type="entry name" value="GET4"/>
</dbReference>
<dbReference type="Gene3D" id="1.25.40.10">
    <property type="entry name" value="Tetratricopeptide repeat domain"/>
    <property type="match status" value="1"/>
</dbReference>
<evidence type="ECO:0000313" key="3">
    <source>
        <dbReference type="Proteomes" id="UP001295684"/>
    </source>
</evidence>